<evidence type="ECO:0000313" key="1">
    <source>
        <dbReference type="EMBL" id="CAE7124167.1"/>
    </source>
</evidence>
<name>A0A8H3E0D7_9AGAM</name>
<accession>A0A8H3E0D7</accession>
<proteinExistence type="predicted"/>
<evidence type="ECO:0000313" key="2">
    <source>
        <dbReference type="Proteomes" id="UP000663827"/>
    </source>
</evidence>
<sequence length="120" mass="13551">MASLNFRRALLKGKGSRLVSPPPSHHEPKLIDQITSQVSQRVCRPPIPSVSINDVDDAIRSFISVGADAEPSLAFQLYSMVQGRWRQTRQVLNKQPRRHMTTTAKLAQPRLRTPYHFPAP</sequence>
<gene>
    <name evidence="1" type="ORF">RDB_LOCUS58325</name>
</gene>
<dbReference type="AlphaFoldDB" id="A0A8H3E0D7"/>
<dbReference type="Proteomes" id="UP000663827">
    <property type="component" value="Unassembled WGS sequence"/>
</dbReference>
<protein>
    <submittedName>
        <fullName evidence="1">Uncharacterized protein</fullName>
    </submittedName>
</protein>
<organism evidence="1 2">
    <name type="scientific">Rhizoctonia solani</name>
    <dbReference type="NCBI Taxonomy" id="456999"/>
    <lineage>
        <taxon>Eukaryota</taxon>
        <taxon>Fungi</taxon>
        <taxon>Dikarya</taxon>
        <taxon>Basidiomycota</taxon>
        <taxon>Agaricomycotina</taxon>
        <taxon>Agaricomycetes</taxon>
        <taxon>Cantharellales</taxon>
        <taxon>Ceratobasidiaceae</taxon>
        <taxon>Rhizoctonia</taxon>
    </lineage>
</organism>
<dbReference type="EMBL" id="CAJNJQ010001165">
    <property type="protein sequence ID" value="CAE7124167.1"/>
    <property type="molecule type" value="Genomic_DNA"/>
</dbReference>
<reference evidence="1" key="1">
    <citation type="submission" date="2021-01" db="EMBL/GenBank/DDBJ databases">
        <authorList>
            <person name="Kaushik A."/>
        </authorList>
    </citation>
    <scope>NUCLEOTIDE SEQUENCE</scope>
    <source>
        <strain evidence="1">AG5</strain>
    </source>
</reference>
<comment type="caution">
    <text evidence="1">The sequence shown here is derived from an EMBL/GenBank/DDBJ whole genome shotgun (WGS) entry which is preliminary data.</text>
</comment>